<dbReference type="GO" id="GO:0007165">
    <property type="term" value="P:signal transduction"/>
    <property type="evidence" value="ECO:0007669"/>
    <property type="project" value="UniProtKB-KW"/>
</dbReference>
<comment type="subcellular location">
    <subcellularLocation>
        <location evidence="1 10">Cell membrane</location>
        <topology evidence="1 10">Multi-pass membrane protein</topology>
    </subcellularLocation>
</comment>
<evidence type="ECO:0000256" key="2">
    <source>
        <dbReference type="ARBA" id="ARBA00022475"/>
    </source>
</evidence>
<evidence type="ECO:0000313" key="11">
    <source>
        <dbReference type="EMBL" id="ALD51476.1"/>
    </source>
</evidence>
<reference evidence="11" key="2">
    <citation type="submission" date="2015-02" db="EMBL/GenBank/DDBJ databases">
        <authorList>
            <person name="Torres C."/>
        </authorList>
    </citation>
    <scope>NUCLEOTIDE SEQUENCE</scope>
</reference>
<dbReference type="GO" id="GO:0005549">
    <property type="term" value="F:odorant binding"/>
    <property type="evidence" value="ECO:0007669"/>
    <property type="project" value="InterPro"/>
</dbReference>
<keyword evidence="3 10" id="KW-0716">Sensory transduction</keyword>
<evidence type="ECO:0000256" key="6">
    <source>
        <dbReference type="ARBA" id="ARBA00022989"/>
    </source>
</evidence>
<evidence type="ECO:0000256" key="1">
    <source>
        <dbReference type="ARBA" id="ARBA00004651"/>
    </source>
</evidence>
<evidence type="ECO:0000256" key="5">
    <source>
        <dbReference type="ARBA" id="ARBA00022725"/>
    </source>
</evidence>
<feature type="transmembrane region" description="Helical" evidence="10">
    <location>
        <begin position="41"/>
        <end position="62"/>
    </location>
</feature>
<dbReference type="InterPro" id="IPR004117">
    <property type="entry name" value="7tm6_olfct_rcpt"/>
</dbReference>
<name>A0A0M4J7F3_LOCMI</name>
<comment type="caution">
    <text evidence="10">Lacks conserved residue(s) required for the propagation of feature annotation.</text>
</comment>
<dbReference type="PANTHER" id="PTHR21137">
    <property type="entry name" value="ODORANT RECEPTOR"/>
    <property type="match status" value="1"/>
</dbReference>
<feature type="transmembrane region" description="Helical" evidence="10">
    <location>
        <begin position="74"/>
        <end position="95"/>
    </location>
</feature>
<sequence length="401" mass="44453">MGWDSKEDQPLTWQYTADSVLKYDVRILHMIGVWPLSGSQLYRCVVTVIIALCLGHFVEAVINLYTLHGDLEDFTLALSNVSVVIVGILKVTFFLRHERGYCHLVRWLDTIVASQREYTRGRPHLEEAFAGAQTLAVRITRGFCMYNATVVLAWVLAPLAAPPEAKRLPFQQLPFGEGSPFSLYALSYAMQGVSMLLIALISVQMDCFFTAAMIHAASQLRILNSRLSDLQLGKAGLQLQGGTTLDSMYDELRLCIHTHQEITRFVEHLENVMNPIAMMQLAVGVFNGCMLIFPATYSAENDALVKCLAAAPTISAQLLLYCLGAHSVREQGEAVPLSAYSCGWADASAAFRRSLLVVMARAQKPLALTAGRIYPIQRATFLSLLNAGYSYYAVLRNFNSR</sequence>
<dbReference type="PANTHER" id="PTHR21137:SF35">
    <property type="entry name" value="ODORANT RECEPTOR 19A-RELATED"/>
    <property type="match status" value="1"/>
</dbReference>
<accession>A0A0M4J7F3</accession>
<evidence type="ECO:0000256" key="4">
    <source>
        <dbReference type="ARBA" id="ARBA00022692"/>
    </source>
</evidence>
<feature type="transmembrane region" description="Helical" evidence="10">
    <location>
        <begin position="143"/>
        <end position="161"/>
    </location>
</feature>
<keyword evidence="9 10" id="KW-0807">Transducer</keyword>
<feature type="transmembrane region" description="Helical" evidence="10">
    <location>
        <begin position="181"/>
        <end position="203"/>
    </location>
</feature>
<keyword evidence="5 10" id="KW-0552">Olfaction</keyword>
<evidence type="ECO:0000256" key="10">
    <source>
        <dbReference type="RuleBase" id="RU351113"/>
    </source>
</evidence>
<dbReference type="EMBL" id="KP843340">
    <property type="protein sequence ID" value="ALD51476.1"/>
    <property type="molecule type" value="mRNA"/>
</dbReference>
<evidence type="ECO:0000256" key="8">
    <source>
        <dbReference type="ARBA" id="ARBA00023170"/>
    </source>
</evidence>
<keyword evidence="6 10" id="KW-1133">Transmembrane helix</keyword>
<protein>
    <recommendedName>
        <fullName evidence="10">Odorant receptor</fullName>
    </recommendedName>
</protein>
<evidence type="ECO:0000256" key="7">
    <source>
        <dbReference type="ARBA" id="ARBA00023136"/>
    </source>
</evidence>
<comment type="similarity">
    <text evidence="10">Belongs to the insect chemoreceptor superfamily. Heteromeric odorant receptor channel (TC 1.A.69) family.</text>
</comment>
<keyword evidence="8 10" id="KW-0675">Receptor</keyword>
<evidence type="ECO:0000256" key="9">
    <source>
        <dbReference type="ARBA" id="ARBA00023224"/>
    </source>
</evidence>
<keyword evidence="4 10" id="KW-0812">Transmembrane</keyword>
<reference evidence="11" key="1">
    <citation type="journal article" date="2015" name="Cell. Mol. Life Sci.">
        <title>Identification and functional analysis of olfactory receptor family reveal unusual characteristics of the olfactory system in the migratory locust.</title>
        <authorList>
            <person name="Wang Z."/>
            <person name="Yang P."/>
            <person name="Chen D."/>
            <person name="Jiang F."/>
            <person name="Li Y."/>
            <person name="Wang X."/>
            <person name="Kang L."/>
        </authorList>
    </citation>
    <scope>NUCLEOTIDE SEQUENCE</scope>
</reference>
<keyword evidence="7 10" id="KW-0472">Membrane</keyword>
<dbReference type="Pfam" id="PF02949">
    <property type="entry name" value="7tm_6"/>
    <property type="match status" value="1"/>
</dbReference>
<dbReference type="AlphaFoldDB" id="A0A0M4J7F3"/>
<proteinExistence type="evidence at transcript level"/>
<organism evidence="11">
    <name type="scientific">Locusta migratoria</name>
    <name type="common">Migratory locust</name>
    <dbReference type="NCBI Taxonomy" id="7004"/>
    <lineage>
        <taxon>Eukaryota</taxon>
        <taxon>Metazoa</taxon>
        <taxon>Ecdysozoa</taxon>
        <taxon>Arthropoda</taxon>
        <taxon>Hexapoda</taxon>
        <taxon>Insecta</taxon>
        <taxon>Pterygota</taxon>
        <taxon>Neoptera</taxon>
        <taxon>Polyneoptera</taxon>
        <taxon>Orthoptera</taxon>
        <taxon>Caelifera</taxon>
        <taxon>Acrididea</taxon>
        <taxon>Acridomorpha</taxon>
        <taxon>Acridoidea</taxon>
        <taxon>Acrididae</taxon>
        <taxon>Oedipodinae</taxon>
        <taxon>Locusta</taxon>
    </lineage>
</organism>
<keyword evidence="2" id="KW-1003">Cell membrane</keyword>
<dbReference type="GO" id="GO:0004984">
    <property type="term" value="F:olfactory receptor activity"/>
    <property type="evidence" value="ECO:0007669"/>
    <property type="project" value="InterPro"/>
</dbReference>
<dbReference type="GO" id="GO:0005886">
    <property type="term" value="C:plasma membrane"/>
    <property type="evidence" value="ECO:0007669"/>
    <property type="project" value="UniProtKB-SubCell"/>
</dbReference>
<evidence type="ECO:0000256" key="3">
    <source>
        <dbReference type="ARBA" id="ARBA00022606"/>
    </source>
</evidence>